<protein>
    <submittedName>
        <fullName evidence="1">DUF393 domain-containing protein</fullName>
    </submittedName>
</protein>
<dbReference type="EMBL" id="JBHUHT010000004">
    <property type="protein sequence ID" value="MFD2094610.1"/>
    <property type="molecule type" value="Genomic_DNA"/>
</dbReference>
<gene>
    <name evidence="1" type="ORF">ACFSJ3_01315</name>
</gene>
<dbReference type="PANTHER" id="PTHR34290:SF2">
    <property type="entry name" value="OS04G0668800 PROTEIN"/>
    <property type="match status" value="1"/>
</dbReference>
<accession>A0ABW4XGH7</accession>
<evidence type="ECO:0000313" key="2">
    <source>
        <dbReference type="Proteomes" id="UP001597380"/>
    </source>
</evidence>
<keyword evidence="2" id="KW-1185">Reference proteome</keyword>
<dbReference type="Pfam" id="PF04134">
    <property type="entry name" value="DCC1-like"/>
    <property type="match status" value="1"/>
</dbReference>
<evidence type="ECO:0000313" key="1">
    <source>
        <dbReference type="EMBL" id="MFD2094610.1"/>
    </source>
</evidence>
<organism evidence="1 2">
    <name type="scientific">Corallincola platygyrae</name>
    <dbReference type="NCBI Taxonomy" id="1193278"/>
    <lineage>
        <taxon>Bacteria</taxon>
        <taxon>Pseudomonadati</taxon>
        <taxon>Pseudomonadota</taxon>
        <taxon>Gammaproteobacteria</taxon>
        <taxon>Alteromonadales</taxon>
        <taxon>Psychromonadaceae</taxon>
        <taxon>Corallincola</taxon>
    </lineage>
</organism>
<dbReference type="InterPro" id="IPR044691">
    <property type="entry name" value="DCC1_Trx"/>
</dbReference>
<dbReference type="PANTHER" id="PTHR34290">
    <property type="entry name" value="SI:CH73-390P7.2"/>
    <property type="match status" value="1"/>
</dbReference>
<dbReference type="InterPro" id="IPR007263">
    <property type="entry name" value="DCC1-like"/>
</dbReference>
<proteinExistence type="predicted"/>
<sequence length="136" mass="15677">MGSERYTKVGMPTTEGIDILYYDGRCAMCSREIAFLKRHADEHLCFQDIHIGNLPADVTKQQALEVLHLRSADGAWHKGINATLGAWSHTRYKWVVSPLRVSWLRPLFDRLYAAWANRRYCRLYQKADGSPQDSHV</sequence>
<dbReference type="Proteomes" id="UP001597380">
    <property type="component" value="Unassembled WGS sequence"/>
</dbReference>
<dbReference type="RefSeq" id="WP_345338777.1">
    <property type="nucleotide sequence ID" value="NZ_BAABLI010000007.1"/>
</dbReference>
<reference evidence="2" key="1">
    <citation type="journal article" date="2019" name="Int. J. Syst. Evol. Microbiol.">
        <title>The Global Catalogue of Microorganisms (GCM) 10K type strain sequencing project: providing services to taxonomists for standard genome sequencing and annotation.</title>
        <authorList>
            <consortium name="The Broad Institute Genomics Platform"/>
            <consortium name="The Broad Institute Genome Sequencing Center for Infectious Disease"/>
            <person name="Wu L."/>
            <person name="Ma J."/>
        </authorList>
    </citation>
    <scope>NUCLEOTIDE SEQUENCE [LARGE SCALE GENOMIC DNA]</scope>
    <source>
        <strain evidence="2">CGMCC 1.10992</strain>
    </source>
</reference>
<comment type="caution">
    <text evidence="1">The sequence shown here is derived from an EMBL/GenBank/DDBJ whole genome shotgun (WGS) entry which is preliminary data.</text>
</comment>
<name>A0ABW4XGH7_9GAMM</name>